<keyword evidence="7" id="KW-0413">Isomerase</keyword>
<comment type="pathway">
    <text evidence="2">Aromatic compound metabolism; beta-ketoadipate pathway; 5-oxo-4,5-dihydro-2-furylacetate from catechol: step 3/3.</text>
</comment>
<feature type="domain" description="Muconolactone isomerase" evidence="8">
    <location>
        <begin position="12"/>
        <end position="99"/>
    </location>
</feature>
<name>A0A9J6PCR7_9PROT</name>
<dbReference type="AlphaFoldDB" id="A0A9J6PCR7"/>
<dbReference type="EC" id="5.3.3.4" evidence="5"/>
<dbReference type="InterPro" id="IPR003464">
    <property type="entry name" value="Muconolactone_d_Isoase"/>
</dbReference>
<dbReference type="InterPro" id="IPR026029">
    <property type="entry name" value="MLI_dom"/>
</dbReference>
<dbReference type="Gene3D" id="3.30.70.1060">
    <property type="entry name" value="Dimeric alpha+beta barrel"/>
    <property type="match status" value="1"/>
</dbReference>
<evidence type="ECO:0000256" key="1">
    <source>
        <dbReference type="ARBA" id="ARBA00001739"/>
    </source>
</evidence>
<dbReference type="RefSeq" id="WP_269333073.1">
    <property type="nucleotide sequence ID" value="NZ_JAMZFT010000002.1"/>
</dbReference>
<dbReference type="Proteomes" id="UP001055804">
    <property type="component" value="Unassembled WGS sequence"/>
</dbReference>
<evidence type="ECO:0000259" key="8">
    <source>
        <dbReference type="Pfam" id="PF02426"/>
    </source>
</evidence>
<evidence type="ECO:0000256" key="4">
    <source>
        <dbReference type="ARBA" id="ARBA00011365"/>
    </source>
</evidence>
<comment type="similarity">
    <text evidence="3">Belongs to the muconolactone Delta-isomerase family.</text>
</comment>
<comment type="subunit">
    <text evidence="4">Homodecamer.</text>
</comment>
<comment type="caution">
    <text evidence="9">The sequence shown here is derived from an EMBL/GenBank/DDBJ whole genome shotgun (WGS) entry which is preliminary data.</text>
</comment>
<keyword evidence="6" id="KW-0058">Aromatic hydrocarbons catabolism</keyword>
<dbReference type="EMBL" id="JAMZFT010000002">
    <property type="protein sequence ID" value="MCP1337141.1"/>
    <property type="molecule type" value="Genomic_DNA"/>
</dbReference>
<evidence type="ECO:0000256" key="6">
    <source>
        <dbReference type="ARBA" id="ARBA00022797"/>
    </source>
</evidence>
<evidence type="ECO:0000256" key="5">
    <source>
        <dbReference type="ARBA" id="ARBA00012070"/>
    </source>
</evidence>
<dbReference type="GO" id="GO:0016159">
    <property type="term" value="F:muconolactone delta-isomerase activity"/>
    <property type="evidence" value="ECO:0007669"/>
    <property type="project" value="UniProtKB-EC"/>
</dbReference>
<organism evidence="9 10">
    <name type="scientific">Futiania mangrovi</name>
    <dbReference type="NCBI Taxonomy" id="2959716"/>
    <lineage>
        <taxon>Bacteria</taxon>
        <taxon>Pseudomonadati</taxon>
        <taxon>Pseudomonadota</taxon>
        <taxon>Alphaproteobacteria</taxon>
        <taxon>Futianiales</taxon>
        <taxon>Futianiaceae</taxon>
        <taxon>Futiania</taxon>
    </lineage>
</organism>
<gene>
    <name evidence="9" type="ORF">NJQ99_12015</name>
</gene>
<accession>A0A9J6PCR7</accession>
<sequence>MQEQQENKAVAEFLVNIKFVWPESVSDETRAELRDRERAYAAELVKKGHLVRMWRVPGRKENWGLWRAKDATELHDVLTSLPVWPYMDLQVHAVAKHPVDPLRHEDL</sequence>
<evidence type="ECO:0000256" key="2">
    <source>
        <dbReference type="ARBA" id="ARBA00005193"/>
    </source>
</evidence>
<comment type="catalytic activity">
    <reaction evidence="1">
        <text>(S)-muconolactone = (4,5-dihydro-5-oxofuran-2-yl)-acetate</text>
        <dbReference type="Rhea" id="RHEA:12348"/>
        <dbReference type="ChEBI" id="CHEBI:58425"/>
        <dbReference type="ChEBI" id="CHEBI:58736"/>
        <dbReference type="EC" id="5.3.3.4"/>
    </reaction>
</comment>
<reference evidence="9" key="1">
    <citation type="submission" date="2022-06" db="EMBL/GenBank/DDBJ databases">
        <title>Isolation and Genomics of Futiania mangrovii gen. nov., sp. nov., a Rare and Metabolically-versatile member in the Class Alphaproteobacteria.</title>
        <authorList>
            <person name="Liu L."/>
            <person name="Huang W.-C."/>
            <person name="Pan J."/>
            <person name="Li J."/>
            <person name="Huang Y."/>
            <person name="Du H."/>
            <person name="Liu Y."/>
            <person name="Li M."/>
        </authorList>
    </citation>
    <scope>NUCLEOTIDE SEQUENCE</scope>
    <source>
        <strain evidence="9">FT118</strain>
    </source>
</reference>
<evidence type="ECO:0000313" key="10">
    <source>
        <dbReference type="Proteomes" id="UP001055804"/>
    </source>
</evidence>
<evidence type="ECO:0000256" key="3">
    <source>
        <dbReference type="ARBA" id="ARBA00010882"/>
    </source>
</evidence>
<proteinExistence type="inferred from homology"/>
<dbReference type="InterPro" id="IPR011008">
    <property type="entry name" value="Dimeric_a/b-barrel"/>
</dbReference>
<dbReference type="SUPFAM" id="SSF54909">
    <property type="entry name" value="Dimeric alpha+beta barrel"/>
    <property type="match status" value="1"/>
</dbReference>
<evidence type="ECO:0000313" key="9">
    <source>
        <dbReference type="EMBL" id="MCP1337141.1"/>
    </source>
</evidence>
<dbReference type="PIRSF" id="PIRSF001486">
    <property type="entry name" value="CatC"/>
    <property type="match status" value="1"/>
</dbReference>
<keyword evidence="10" id="KW-1185">Reference proteome</keyword>
<protein>
    <recommendedName>
        <fullName evidence="5">muconolactone Delta-isomerase</fullName>
        <ecNumber evidence="5">5.3.3.4</ecNumber>
    </recommendedName>
</protein>
<dbReference type="Pfam" id="PF02426">
    <property type="entry name" value="MIase"/>
    <property type="match status" value="1"/>
</dbReference>
<evidence type="ECO:0000256" key="7">
    <source>
        <dbReference type="ARBA" id="ARBA00023235"/>
    </source>
</evidence>